<evidence type="ECO:0000256" key="1">
    <source>
        <dbReference type="ARBA" id="ARBA00004651"/>
    </source>
</evidence>
<proteinExistence type="inferred from homology"/>
<dbReference type="Pfam" id="PF00420">
    <property type="entry name" value="Oxidored_q2"/>
    <property type="match status" value="1"/>
</dbReference>
<dbReference type="HOGENOM" id="CLU_082058_2_1_9"/>
<dbReference type="eggNOG" id="COG1006">
    <property type="taxonomic scope" value="Bacteria"/>
</dbReference>
<keyword evidence="9" id="KW-1185">Reference proteome</keyword>
<dbReference type="RefSeq" id="WP_014552600.1">
    <property type="nucleotide sequence ID" value="NC_017455.1"/>
</dbReference>
<gene>
    <name evidence="8" type="ordered locus">Hprae_0413</name>
</gene>
<dbReference type="AlphaFoldDB" id="E3DNU3"/>
<dbReference type="InterPro" id="IPR050601">
    <property type="entry name" value="CPA3_antiporter_subunitC"/>
</dbReference>
<dbReference type="GO" id="GO:0005886">
    <property type="term" value="C:plasma membrane"/>
    <property type="evidence" value="ECO:0007669"/>
    <property type="project" value="UniProtKB-SubCell"/>
</dbReference>
<evidence type="ECO:0000313" key="8">
    <source>
        <dbReference type="EMBL" id="ADO76567.1"/>
    </source>
</evidence>
<dbReference type="KEGG" id="hpk:Hprae_0413"/>
<evidence type="ECO:0000256" key="6">
    <source>
        <dbReference type="ARBA" id="ARBA00023136"/>
    </source>
</evidence>
<dbReference type="Gene3D" id="1.10.287.3510">
    <property type="match status" value="1"/>
</dbReference>
<feature type="transmembrane region" description="Helical" evidence="7">
    <location>
        <begin position="36"/>
        <end position="54"/>
    </location>
</feature>
<evidence type="ECO:0000313" key="9">
    <source>
        <dbReference type="Proteomes" id="UP000006866"/>
    </source>
</evidence>
<evidence type="ECO:0000256" key="5">
    <source>
        <dbReference type="ARBA" id="ARBA00022989"/>
    </source>
</evidence>
<dbReference type="PANTHER" id="PTHR34583:SF2">
    <property type="entry name" value="ANTIPORTER SUBUNIT MNHC2-RELATED"/>
    <property type="match status" value="1"/>
</dbReference>
<evidence type="ECO:0000256" key="3">
    <source>
        <dbReference type="ARBA" id="ARBA00022475"/>
    </source>
</evidence>
<reference evidence="8 9" key="2">
    <citation type="journal article" date="2011" name="Stand. Genomic Sci.">
        <title>Complete genome sequence of the extremely halophilic Halanaerobium praevalens type strain (GSL).</title>
        <authorList>
            <person name="Ivanova N."/>
            <person name="Sikorski J."/>
            <person name="Chertkov O."/>
            <person name="Nolan M."/>
            <person name="Lucas S."/>
            <person name="Hammon N."/>
            <person name="Deshpande S."/>
            <person name="Cheng J.F."/>
            <person name="Tapia R."/>
            <person name="Han C."/>
            <person name="Goodwin L."/>
            <person name="Pitluck S."/>
            <person name="Huntemann M."/>
            <person name="Liolios K."/>
            <person name="Pagani I."/>
            <person name="Mavromatis K."/>
            <person name="Ovchinikova G."/>
            <person name="Pati A."/>
            <person name="Chen A."/>
            <person name="Palaniappan K."/>
            <person name="Land M."/>
            <person name="Hauser L."/>
            <person name="Brambilla E.M."/>
            <person name="Kannan K.P."/>
            <person name="Rohde M."/>
            <person name="Tindall B.J."/>
            <person name="Goker M."/>
            <person name="Detter J.C."/>
            <person name="Woyke T."/>
            <person name="Bristow J."/>
            <person name="Eisen J.A."/>
            <person name="Markowitz V."/>
            <person name="Hugenholtz P."/>
            <person name="Kyrpides N.C."/>
            <person name="Klenk H.P."/>
            <person name="Lapidus A."/>
        </authorList>
    </citation>
    <scope>NUCLEOTIDE SEQUENCE [LARGE SCALE GENOMIC DNA]</scope>
    <source>
        <strain evidence="9">ATCC 33744 / DSM 2228 / GSL</strain>
    </source>
</reference>
<keyword evidence="3" id="KW-1003">Cell membrane</keyword>
<accession>E3DNU3</accession>
<dbReference type="OrthoDB" id="9799219at2"/>
<keyword evidence="6 7" id="KW-0472">Membrane</keyword>
<evidence type="ECO:0000256" key="7">
    <source>
        <dbReference type="SAM" id="Phobius"/>
    </source>
</evidence>
<keyword evidence="4 7" id="KW-0812">Transmembrane</keyword>
<evidence type="ECO:0000256" key="4">
    <source>
        <dbReference type="ARBA" id="ARBA00022692"/>
    </source>
</evidence>
<feature type="transmembrane region" description="Helical" evidence="7">
    <location>
        <begin position="6"/>
        <end position="24"/>
    </location>
</feature>
<dbReference type="PATRIC" id="fig|572479.3.peg.419"/>
<organism evidence="8 9">
    <name type="scientific">Halanaerobium praevalens (strain ATCC 33744 / DSM 2228 / GSL)</name>
    <dbReference type="NCBI Taxonomy" id="572479"/>
    <lineage>
        <taxon>Bacteria</taxon>
        <taxon>Bacillati</taxon>
        <taxon>Bacillota</taxon>
        <taxon>Clostridia</taxon>
        <taxon>Halanaerobiales</taxon>
        <taxon>Halanaerobiaceae</taxon>
        <taxon>Halanaerobium</taxon>
    </lineage>
</organism>
<dbReference type="STRING" id="572479.Hprae_0413"/>
<comment type="similarity">
    <text evidence="2">Belongs to the CPA3 antiporters (TC 2.A.63) subunit C family.</text>
</comment>
<reference evidence="9" key="1">
    <citation type="submission" date="2010-10" db="EMBL/GenBank/DDBJ databases">
        <title>The complete genome of Halanaerobium praevalens DSM 2228.</title>
        <authorList>
            <consortium name="US DOE Joint Genome Institute (JGI-PGF)"/>
            <person name="Lucas S."/>
            <person name="Copeland A."/>
            <person name="Lapidus A."/>
            <person name="Glavina del Rio T."/>
            <person name="Dalin E."/>
            <person name="Tice H."/>
            <person name="Bruce D."/>
            <person name="Goodwin L."/>
            <person name="Pitluck S."/>
            <person name="Kyrpides N."/>
            <person name="Mavromatis K."/>
            <person name="Ivanova N."/>
            <person name="Ovchinnikova G."/>
            <person name="Chertkov O."/>
            <person name="Detter J.C."/>
            <person name="Han C."/>
            <person name="Larimer F."/>
            <person name="Land M."/>
            <person name="Hauser L."/>
            <person name="Markowitz V."/>
            <person name="Cheng J.-F."/>
            <person name="Hugenholtz P."/>
            <person name="Woyke T."/>
            <person name="Wu D."/>
            <person name="Tindall B."/>
            <person name="Pomrenke H.G."/>
            <person name="Brambilla E."/>
            <person name="Klenk H.-P."/>
            <person name="Eisen J.A."/>
        </authorList>
    </citation>
    <scope>NUCLEOTIDE SEQUENCE [LARGE SCALE GENOMIC DNA]</scope>
    <source>
        <strain evidence="9">ATCC 33744 / DSM 2228 / GSL</strain>
    </source>
</reference>
<comment type="subcellular location">
    <subcellularLocation>
        <location evidence="1">Cell membrane</location>
        <topology evidence="1">Multi-pass membrane protein</topology>
    </subcellularLocation>
</comment>
<dbReference type="PANTHER" id="PTHR34583">
    <property type="entry name" value="ANTIPORTER SUBUNIT MNHC2-RELATED"/>
    <property type="match status" value="1"/>
</dbReference>
<name>E3DNU3_HALPG</name>
<dbReference type="EMBL" id="CP002175">
    <property type="protein sequence ID" value="ADO76567.1"/>
    <property type="molecule type" value="Genomic_DNA"/>
</dbReference>
<keyword evidence="5 7" id="KW-1133">Transmembrane helix</keyword>
<feature type="transmembrane region" description="Helical" evidence="7">
    <location>
        <begin position="74"/>
        <end position="94"/>
    </location>
</feature>
<dbReference type="Proteomes" id="UP000006866">
    <property type="component" value="Chromosome"/>
</dbReference>
<sequence length="111" mass="12118">MFSSLVFIILFILGFYALIFKTNLIKNVIGLNLMEAAVFFWVISFSDIGGEVAIHKLGEELANFNDPVPQALTLTGIVIGASTAALLLTLIIELNKFTGTIDRDQIEGLND</sequence>
<dbReference type="InterPro" id="IPR039428">
    <property type="entry name" value="NUOK/Mnh_C1-like"/>
</dbReference>
<evidence type="ECO:0000256" key="2">
    <source>
        <dbReference type="ARBA" id="ARBA00010388"/>
    </source>
</evidence>
<protein>
    <submittedName>
        <fullName evidence="8">NADH-ubiquinone oxidoreductase chain 4L</fullName>
    </submittedName>
</protein>